<evidence type="ECO:0000313" key="2">
    <source>
        <dbReference type="Proteomes" id="UP000694892"/>
    </source>
</evidence>
<name>A0A974CEM1_XENLA</name>
<evidence type="ECO:0000313" key="1">
    <source>
        <dbReference type="EMBL" id="OCT71814.1"/>
    </source>
</evidence>
<accession>A0A974CEM1</accession>
<dbReference type="EMBL" id="CM004478">
    <property type="protein sequence ID" value="OCT71814.1"/>
    <property type="molecule type" value="Genomic_DNA"/>
</dbReference>
<gene>
    <name evidence="1" type="ORF">XELAEV_18034792mg</name>
</gene>
<dbReference type="AlphaFoldDB" id="A0A974CEM1"/>
<protein>
    <submittedName>
        <fullName evidence="1">Uncharacterized protein</fullName>
    </submittedName>
</protein>
<reference evidence="2" key="1">
    <citation type="journal article" date="2016" name="Nature">
        <title>Genome evolution in the allotetraploid frog Xenopus laevis.</title>
        <authorList>
            <person name="Session A.M."/>
            <person name="Uno Y."/>
            <person name="Kwon T."/>
            <person name="Chapman J.A."/>
            <person name="Toyoda A."/>
            <person name="Takahashi S."/>
            <person name="Fukui A."/>
            <person name="Hikosaka A."/>
            <person name="Suzuki A."/>
            <person name="Kondo M."/>
            <person name="van Heeringen S.J."/>
            <person name="Quigley I."/>
            <person name="Heinz S."/>
            <person name="Ogino H."/>
            <person name="Ochi H."/>
            <person name="Hellsten U."/>
            <person name="Lyons J.B."/>
            <person name="Simakov O."/>
            <person name="Putnam N."/>
            <person name="Stites J."/>
            <person name="Kuroki Y."/>
            <person name="Tanaka T."/>
            <person name="Michiue T."/>
            <person name="Watanabe M."/>
            <person name="Bogdanovic O."/>
            <person name="Lister R."/>
            <person name="Georgiou G."/>
            <person name="Paranjpe S.S."/>
            <person name="van Kruijsbergen I."/>
            <person name="Shu S."/>
            <person name="Carlson J."/>
            <person name="Kinoshita T."/>
            <person name="Ohta Y."/>
            <person name="Mawaribuchi S."/>
            <person name="Jenkins J."/>
            <person name="Grimwood J."/>
            <person name="Schmutz J."/>
            <person name="Mitros T."/>
            <person name="Mozaffari S.V."/>
            <person name="Suzuki Y."/>
            <person name="Haramoto Y."/>
            <person name="Yamamoto T.S."/>
            <person name="Takagi C."/>
            <person name="Heald R."/>
            <person name="Miller K."/>
            <person name="Haudenschild C."/>
            <person name="Kitzman J."/>
            <person name="Nakayama T."/>
            <person name="Izutsu Y."/>
            <person name="Robert J."/>
            <person name="Fortriede J."/>
            <person name="Burns K."/>
            <person name="Lotay V."/>
            <person name="Karimi K."/>
            <person name="Yasuoka Y."/>
            <person name="Dichmann D.S."/>
            <person name="Flajnik M.F."/>
            <person name="Houston D.W."/>
            <person name="Shendure J."/>
            <person name="DuPasquier L."/>
            <person name="Vize P.D."/>
            <person name="Zorn A.M."/>
            <person name="Ito M."/>
            <person name="Marcotte E.M."/>
            <person name="Wallingford J.B."/>
            <person name="Ito Y."/>
            <person name="Asashima M."/>
            <person name="Ueno N."/>
            <person name="Matsuda Y."/>
            <person name="Veenstra G.J."/>
            <person name="Fujiyama A."/>
            <person name="Harland R.M."/>
            <person name="Taira M."/>
            <person name="Rokhsar D.S."/>
        </authorList>
    </citation>
    <scope>NUCLEOTIDE SEQUENCE [LARGE SCALE GENOMIC DNA]</scope>
    <source>
        <strain evidence="2">J</strain>
    </source>
</reference>
<proteinExistence type="predicted"/>
<sequence>MSLCGRNIVADYYNKVQSHFTIPHLSLTVLGPPHITNMILGSWEKHCHRNIISEVIMSCLSAGVHAAFYATV</sequence>
<dbReference type="Proteomes" id="UP000694892">
    <property type="component" value="Chromosome 7L"/>
</dbReference>
<organism evidence="1 2">
    <name type="scientific">Xenopus laevis</name>
    <name type="common">African clawed frog</name>
    <dbReference type="NCBI Taxonomy" id="8355"/>
    <lineage>
        <taxon>Eukaryota</taxon>
        <taxon>Metazoa</taxon>
        <taxon>Chordata</taxon>
        <taxon>Craniata</taxon>
        <taxon>Vertebrata</taxon>
        <taxon>Euteleostomi</taxon>
        <taxon>Amphibia</taxon>
        <taxon>Batrachia</taxon>
        <taxon>Anura</taxon>
        <taxon>Pipoidea</taxon>
        <taxon>Pipidae</taxon>
        <taxon>Xenopodinae</taxon>
        <taxon>Xenopus</taxon>
        <taxon>Xenopus</taxon>
    </lineage>
</organism>